<dbReference type="AlphaFoldDB" id="A0A3R7L8T7"/>
<organism evidence="2 3">
    <name type="scientific">Trypanosoma conorhini</name>
    <dbReference type="NCBI Taxonomy" id="83891"/>
    <lineage>
        <taxon>Eukaryota</taxon>
        <taxon>Discoba</taxon>
        <taxon>Euglenozoa</taxon>
        <taxon>Kinetoplastea</taxon>
        <taxon>Metakinetoplastina</taxon>
        <taxon>Trypanosomatida</taxon>
        <taxon>Trypanosomatidae</taxon>
        <taxon>Trypanosoma</taxon>
    </lineage>
</organism>
<dbReference type="EMBL" id="MKKU01000143">
    <property type="protein sequence ID" value="RNF22108.1"/>
    <property type="molecule type" value="Genomic_DNA"/>
</dbReference>
<dbReference type="Proteomes" id="UP000284403">
    <property type="component" value="Unassembled WGS sequence"/>
</dbReference>
<evidence type="ECO:0000256" key="1">
    <source>
        <dbReference type="SAM" id="MobiDB-lite"/>
    </source>
</evidence>
<evidence type="ECO:0000313" key="3">
    <source>
        <dbReference type="Proteomes" id="UP000284403"/>
    </source>
</evidence>
<accession>A0A3R7L8T7</accession>
<keyword evidence="3" id="KW-1185">Reference proteome</keyword>
<proteinExistence type="predicted"/>
<name>A0A3R7L8T7_9TRYP</name>
<reference evidence="2 3" key="1">
    <citation type="journal article" date="2018" name="BMC Genomics">
        <title>Genomic comparison of Trypanosoma conorhini and Trypanosoma rangeli to Trypanosoma cruzi strains of high and low virulence.</title>
        <authorList>
            <person name="Bradwell K.R."/>
            <person name="Koparde V.N."/>
            <person name="Matveyev A.V."/>
            <person name="Serrano M.G."/>
            <person name="Alves J.M."/>
            <person name="Parikh H."/>
            <person name="Huang B."/>
            <person name="Lee V."/>
            <person name="Espinosa-Alvarez O."/>
            <person name="Ortiz P.A."/>
            <person name="Costa-Martins A.G."/>
            <person name="Teixeira M.M."/>
            <person name="Buck G.A."/>
        </authorList>
    </citation>
    <scope>NUCLEOTIDE SEQUENCE [LARGE SCALE GENOMIC DNA]</scope>
    <source>
        <strain evidence="2 3">025E</strain>
    </source>
</reference>
<dbReference type="RefSeq" id="XP_029229732.1">
    <property type="nucleotide sequence ID" value="XM_029370190.1"/>
</dbReference>
<feature type="region of interest" description="Disordered" evidence="1">
    <location>
        <begin position="1"/>
        <end position="50"/>
    </location>
</feature>
<dbReference type="GeneID" id="40316881"/>
<gene>
    <name evidence="2" type="ORF">Tco025E_03270</name>
</gene>
<sequence>MPGREVPPRAVGAKERCRPAGSPYAAATASTRQKTAIPRTAPPKKEERRPLQQFTAVAPACEMCLGLLHYSQKVRNALEAVLANARVVFLDDTLHHQMDDERWVRVLRAMGADKSTYYTRTVALSKPALSSGREGLRIDA</sequence>
<dbReference type="OrthoDB" id="240059at2759"/>
<evidence type="ECO:0000313" key="2">
    <source>
        <dbReference type="EMBL" id="RNF22108.1"/>
    </source>
</evidence>
<protein>
    <submittedName>
        <fullName evidence="2">Uncharacterized protein</fullName>
    </submittedName>
</protein>
<comment type="caution">
    <text evidence="2">The sequence shown here is derived from an EMBL/GenBank/DDBJ whole genome shotgun (WGS) entry which is preliminary data.</text>
</comment>